<feature type="compositionally biased region" description="Basic residues" evidence="9">
    <location>
        <begin position="888"/>
        <end position="899"/>
    </location>
</feature>
<dbReference type="InterPro" id="IPR017105">
    <property type="entry name" value="AP3_complex_dsu"/>
</dbReference>
<keyword evidence="6 8" id="KW-0653">Protein transport</keyword>
<feature type="compositionally biased region" description="Acidic residues" evidence="9">
    <location>
        <begin position="903"/>
        <end position="912"/>
    </location>
</feature>
<feature type="region of interest" description="Disordered" evidence="9">
    <location>
        <begin position="379"/>
        <end position="408"/>
    </location>
</feature>
<dbReference type="GO" id="GO:0010008">
    <property type="term" value="C:endosome membrane"/>
    <property type="evidence" value="ECO:0007669"/>
    <property type="project" value="TreeGrafter"/>
</dbReference>
<feature type="region of interest" description="Disordered" evidence="9">
    <location>
        <begin position="697"/>
        <end position="737"/>
    </location>
</feature>
<name>A0A6A7C8U1_9PEZI</name>
<evidence type="ECO:0000256" key="7">
    <source>
        <dbReference type="ARBA" id="ARBA00023136"/>
    </source>
</evidence>
<feature type="compositionally biased region" description="Gly residues" evidence="9">
    <location>
        <begin position="878"/>
        <end position="887"/>
    </location>
</feature>
<evidence type="ECO:0000313" key="11">
    <source>
        <dbReference type="EMBL" id="KAF2863657.1"/>
    </source>
</evidence>
<dbReference type="GO" id="GO:0030665">
    <property type="term" value="C:clathrin-coated vesicle membrane"/>
    <property type="evidence" value="ECO:0007669"/>
    <property type="project" value="UniProtKB-SubCell"/>
</dbReference>
<evidence type="ECO:0000256" key="9">
    <source>
        <dbReference type="SAM" id="MobiDB-lite"/>
    </source>
</evidence>
<keyword evidence="8" id="KW-0333">Golgi apparatus</keyword>
<dbReference type="PANTHER" id="PTHR22781">
    <property type="entry name" value="DELTA ADAPTIN-RELATED"/>
    <property type="match status" value="1"/>
</dbReference>
<dbReference type="GO" id="GO:0006896">
    <property type="term" value="P:Golgi to vacuole transport"/>
    <property type="evidence" value="ECO:0007669"/>
    <property type="project" value="TreeGrafter"/>
</dbReference>
<dbReference type="InterPro" id="IPR002553">
    <property type="entry name" value="Clathrin/coatomer_adapt-like_N"/>
</dbReference>
<protein>
    <recommendedName>
        <fullName evidence="3 8">AP-3 complex subunit delta</fullName>
    </recommendedName>
</protein>
<keyword evidence="5" id="KW-0677">Repeat</keyword>
<evidence type="ECO:0000313" key="12">
    <source>
        <dbReference type="Proteomes" id="UP000799421"/>
    </source>
</evidence>
<evidence type="ECO:0000256" key="8">
    <source>
        <dbReference type="PIRNR" id="PIRNR037092"/>
    </source>
</evidence>
<accession>A0A6A7C8U1</accession>
<feature type="compositionally biased region" description="Basic and acidic residues" evidence="9">
    <location>
        <begin position="703"/>
        <end position="721"/>
    </location>
</feature>
<keyword evidence="7" id="KW-0472">Membrane</keyword>
<evidence type="ECO:0000256" key="1">
    <source>
        <dbReference type="ARBA" id="ARBA00004145"/>
    </source>
</evidence>
<dbReference type="Pfam" id="PF01602">
    <property type="entry name" value="Adaptin_N"/>
    <property type="match status" value="1"/>
</dbReference>
<evidence type="ECO:0000259" key="10">
    <source>
        <dbReference type="Pfam" id="PF01602"/>
    </source>
</evidence>
<comment type="similarity">
    <text evidence="2 8">Belongs to the adaptor complexes large subunit family.</text>
</comment>
<dbReference type="PANTHER" id="PTHR22781:SF12">
    <property type="entry name" value="AP-3 COMPLEX SUBUNIT DELTA-1"/>
    <property type="match status" value="1"/>
</dbReference>
<feature type="compositionally biased region" description="Basic residues" evidence="9">
    <location>
        <begin position="916"/>
        <end position="930"/>
    </location>
</feature>
<dbReference type="FunFam" id="1.25.10.10:FF:000251">
    <property type="entry name" value="AP-3 complex subunit delta"/>
    <property type="match status" value="1"/>
</dbReference>
<dbReference type="AlphaFoldDB" id="A0A6A7C8U1"/>
<gene>
    <name evidence="11" type="ORF">K470DRAFT_297972</name>
</gene>
<sequence length="930" mass="103760">MFEKDIERLIRGLRSHKGHEAEYMQSSLRECRTEIRSQDMDVKATALLKLVYLEMYGHDMSWASFHVLEVMSSAKYRHKRVGYLAAVQTFRPDTEVLMLVENLLKKDLNSPDRVTMSLPLTATPHVLIPSMAHSLLTDLLPKLSHSSPNVRKKAVAALYRLALTCPETLRLSWPKIKEQLMDENEDPSVTAAVINVICELGWRRPQDFLALAPRFFELLKLGKNNWMAIKIVKLFSVLIPLEPRLVKKLIPPLTNLIRETTAMSLMYECIHGIIQGGVLDAAEGSVEGDQVARLCTGKLRTMIASENDRNLRYVALLTMARVTATHPDLVANQHDVILECIDDADVSIRMRALDLVVGMISSGNLVTVVDRLLRQLRTQPPTEDRKTNQSSVSEDEDEESPIKATANPLPDDYRTAVIERILAMCSRDNYAQLTDFEWYLEVLVELVRHCPATGSDVAAKIGAELLNIAIRVKALRPEAAAAAQSLILEQRDGRARGVLPAAAFVSGEFASMLPDAEAVLNSLVHPSIHDYPSDILASYVRAAPKIFSALTKTPKSWTSESQSSITLLCARIHRDLSVQECSVEYLELMRLASEAATNQPVGGETPLLLTQAIPTLFTGMELNPVAPTALKQVPPPTEIDLDEPINTDLPFLLQSADINEDTDPETDNDGIFSFYHDRTQTNLSLTASQSLDQQAATAAFPTLEERNRLRAQRRERNRDDPFYIDPDASPVNQGNDVDSIPIIDLPREAKSEAKIPSSKLKRPKKIFEVLADETLDKTLSGTAPPSRTTSAPTSKKPKGLLGVDSSGLSSLSLDEDVLPVRRDEYVVEDDLQKAVREVEKTRLMMQREREMIGSLDEEGTVVKRKVRRKKRDDLTGNEGDGNEGGVGRNKKNKKKKKKIKDGEVEEEEGDGEGEGKRKKKSRRRRVVFDE</sequence>
<dbReference type="GO" id="GO:0005794">
    <property type="term" value="C:Golgi apparatus"/>
    <property type="evidence" value="ECO:0007669"/>
    <property type="project" value="UniProtKB-SubCell"/>
</dbReference>
<evidence type="ECO:0000256" key="2">
    <source>
        <dbReference type="ARBA" id="ARBA00006613"/>
    </source>
</evidence>
<dbReference type="PIRSF" id="PIRSF037092">
    <property type="entry name" value="AP3_complex_delta"/>
    <property type="match status" value="1"/>
</dbReference>
<comment type="subcellular location">
    <subcellularLocation>
        <location evidence="1">Cytoplasmic vesicle</location>
        <location evidence="1">Clathrin-coated vesicle membrane</location>
        <topology evidence="1">Peripheral membrane protein</topology>
        <orientation evidence="1">Cytoplasmic side</orientation>
    </subcellularLocation>
    <subcellularLocation>
        <location evidence="8">Golgi apparatus</location>
    </subcellularLocation>
</comment>
<feature type="domain" description="Clathrin/coatomer adaptor adaptin-like N-terminal" evidence="10">
    <location>
        <begin position="20"/>
        <end position="592"/>
    </location>
</feature>
<dbReference type="InterPro" id="IPR016024">
    <property type="entry name" value="ARM-type_fold"/>
</dbReference>
<keyword evidence="4 8" id="KW-0813">Transport</keyword>
<evidence type="ECO:0000256" key="4">
    <source>
        <dbReference type="ARBA" id="ARBA00022448"/>
    </source>
</evidence>
<dbReference type="EMBL" id="MU005960">
    <property type="protein sequence ID" value="KAF2863657.1"/>
    <property type="molecule type" value="Genomic_DNA"/>
</dbReference>
<comment type="subunit">
    <text evidence="8">Adaptor protein complex 3 (AP-3) is a heterotetramer.</text>
</comment>
<dbReference type="Proteomes" id="UP000799421">
    <property type="component" value="Unassembled WGS sequence"/>
</dbReference>
<reference evidence="11" key="1">
    <citation type="journal article" date="2020" name="Stud. Mycol.">
        <title>101 Dothideomycetes genomes: a test case for predicting lifestyles and emergence of pathogens.</title>
        <authorList>
            <person name="Haridas S."/>
            <person name="Albert R."/>
            <person name="Binder M."/>
            <person name="Bloem J."/>
            <person name="Labutti K."/>
            <person name="Salamov A."/>
            <person name="Andreopoulos B."/>
            <person name="Baker S."/>
            <person name="Barry K."/>
            <person name="Bills G."/>
            <person name="Bluhm B."/>
            <person name="Cannon C."/>
            <person name="Castanera R."/>
            <person name="Culley D."/>
            <person name="Daum C."/>
            <person name="Ezra D."/>
            <person name="Gonzalez J."/>
            <person name="Henrissat B."/>
            <person name="Kuo A."/>
            <person name="Liang C."/>
            <person name="Lipzen A."/>
            <person name="Lutzoni F."/>
            <person name="Magnuson J."/>
            <person name="Mondo S."/>
            <person name="Nolan M."/>
            <person name="Ohm R."/>
            <person name="Pangilinan J."/>
            <person name="Park H.-J."/>
            <person name="Ramirez L."/>
            <person name="Alfaro M."/>
            <person name="Sun H."/>
            <person name="Tritt A."/>
            <person name="Yoshinaga Y."/>
            <person name="Zwiers L.-H."/>
            <person name="Turgeon B."/>
            <person name="Goodwin S."/>
            <person name="Spatafora J."/>
            <person name="Crous P."/>
            <person name="Grigoriev I."/>
        </authorList>
    </citation>
    <scope>NUCLEOTIDE SEQUENCE</scope>
    <source>
        <strain evidence="11">CBS 480.64</strain>
    </source>
</reference>
<dbReference type="OrthoDB" id="10264595at2759"/>
<dbReference type="GO" id="GO:0006623">
    <property type="term" value="P:protein targeting to vacuole"/>
    <property type="evidence" value="ECO:0007669"/>
    <property type="project" value="TreeGrafter"/>
</dbReference>
<feature type="region of interest" description="Disordered" evidence="9">
    <location>
        <begin position="861"/>
        <end position="930"/>
    </location>
</feature>
<feature type="compositionally biased region" description="Low complexity" evidence="9">
    <location>
        <begin position="780"/>
        <end position="808"/>
    </location>
</feature>
<dbReference type="InterPro" id="IPR011989">
    <property type="entry name" value="ARM-like"/>
</dbReference>
<dbReference type="SUPFAM" id="SSF48371">
    <property type="entry name" value="ARM repeat"/>
    <property type="match status" value="1"/>
</dbReference>
<evidence type="ECO:0000256" key="5">
    <source>
        <dbReference type="ARBA" id="ARBA00022737"/>
    </source>
</evidence>
<evidence type="ECO:0000256" key="6">
    <source>
        <dbReference type="ARBA" id="ARBA00022927"/>
    </source>
</evidence>
<dbReference type="GO" id="GO:0030123">
    <property type="term" value="C:AP-3 adaptor complex"/>
    <property type="evidence" value="ECO:0007669"/>
    <property type="project" value="InterPro"/>
</dbReference>
<dbReference type="Gene3D" id="1.25.10.10">
    <property type="entry name" value="Leucine-rich Repeat Variant"/>
    <property type="match status" value="1"/>
</dbReference>
<keyword evidence="12" id="KW-1185">Reference proteome</keyword>
<feature type="region of interest" description="Disordered" evidence="9">
    <location>
        <begin position="777"/>
        <end position="808"/>
    </location>
</feature>
<evidence type="ECO:0000256" key="3">
    <source>
        <dbReference type="ARBA" id="ARBA00015717"/>
    </source>
</evidence>
<comment type="function">
    <text evidence="8">Part of the AP-3 complex, an adaptor-related complex which is not clathrin-associated. The complex is associated with the Golgi region as well as more peripheral structures. It facilitates the budding of vesicles from the Golgi membrane.</text>
</comment>
<organism evidence="11 12">
    <name type="scientific">Piedraia hortae CBS 480.64</name>
    <dbReference type="NCBI Taxonomy" id="1314780"/>
    <lineage>
        <taxon>Eukaryota</taxon>
        <taxon>Fungi</taxon>
        <taxon>Dikarya</taxon>
        <taxon>Ascomycota</taxon>
        <taxon>Pezizomycotina</taxon>
        <taxon>Dothideomycetes</taxon>
        <taxon>Dothideomycetidae</taxon>
        <taxon>Capnodiales</taxon>
        <taxon>Piedraiaceae</taxon>
        <taxon>Piedraia</taxon>
    </lineage>
</organism>
<proteinExistence type="inferred from homology"/>